<comment type="similarity">
    <text evidence="2">Belongs to the COG3 family.</text>
</comment>
<proteinExistence type="evidence at transcript level"/>
<evidence type="ECO:0000256" key="2">
    <source>
        <dbReference type="ARBA" id="ARBA00009936"/>
    </source>
</evidence>
<feature type="domain" description="Conserved oligomeric Golgi complex subunit 3 N-terminal" evidence="9">
    <location>
        <begin position="114"/>
        <end position="257"/>
    </location>
</feature>
<protein>
    <recommendedName>
        <fullName evidence="3">Conserved oligomeric Golgi complex subunit 3</fullName>
    </recommendedName>
    <alternativeName>
        <fullName evidence="8">Component of oligomeric Golgi complex 3</fullName>
    </alternativeName>
</protein>
<sequence>MNDITSLRLENDSFKKICNKLLLWDVKDAPLAPVSSVQQNTITFLDEIFGHTEEGGFRADHEKGSLAQSINLCPSNAFVELYLGGSLDTTNDFLAWYDSVESEMYYYEHAVFSQYLNQLLVWREECDKVLSQIQISLSKLDELKTEFEFVSNKTASMNSASEKLMEEQVKLINVSEAVHKRLQYFMNFELLHQRLSSPTLSVTSDVFRQCLNKIDDCLEYLANNVKFKESSAYILKYKQCLLRAVALIRAYVATILSRACQQILSPDRNTCLVENGGAEAAFALYYGKFQSAAAKVQLVTSMIEERNKRSNEYQQLLVDLQNCYLSERANIMSPAVNKAIIDLKSCHKGDHCSFIRSACAFLVHVSLDEYRLFHQFFSGQSSELHSYLEGICIILYDTLRPYVIHVNHLETLAETCSILKIEMLEEHVQQSPESLQAFAKICLQLLQDVQERLVFRAHIYLQSDILNYKPSLGDLAYPEKLEMMENIALSLQNVVLQRSESKSSVESITTLESEALDGCYPKSINSPADLHGMWYPTVRRTLVCLSRLYRCVDRHIFQGLSQEALKYCIQSIISASAQISSAKGNIDGELFQIKHLLILREQIAPFRVDFTVKETSLDFTKIKTAAFGLLQKRKQLFSLGTNNALLEFLLEGTTQVREHLLDSRKDVDRQLKTICEQFIKDAVQMLVGPISTFLEKAQNLLSSSSIEVAAKGNFVLREKAWASPQHISSLVQESQRLVKNKLAALQRSMQLYLSNRDTEFIIFRPIRNSVIGAFLKLEQLLTTNGYSSNDMIMTGCPSAEQVSILLSSASILAENSSKLRKMSSTSTDKPPSTDQC</sequence>
<dbReference type="InterPro" id="IPR048320">
    <property type="entry name" value="COG3_N"/>
</dbReference>
<evidence type="ECO:0000256" key="6">
    <source>
        <dbReference type="ARBA" id="ARBA00023034"/>
    </source>
</evidence>
<evidence type="ECO:0000256" key="4">
    <source>
        <dbReference type="ARBA" id="ARBA00022448"/>
    </source>
</evidence>
<name>A0A0K8TSY1_TABBR</name>
<evidence type="ECO:0000259" key="9">
    <source>
        <dbReference type="Pfam" id="PF04136"/>
    </source>
</evidence>
<evidence type="ECO:0000256" key="1">
    <source>
        <dbReference type="ARBA" id="ARBA00004395"/>
    </source>
</evidence>
<evidence type="ECO:0000256" key="7">
    <source>
        <dbReference type="ARBA" id="ARBA00023136"/>
    </source>
</evidence>
<dbReference type="GO" id="GO:0005801">
    <property type="term" value="C:cis-Golgi network"/>
    <property type="evidence" value="ECO:0007669"/>
    <property type="project" value="InterPro"/>
</dbReference>
<keyword evidence="7" id="KW-0472">Membrane</keyword>
<dbReference type="GO" id="GO:0017119">
    <property type="term" value="C:Golgi transport complex"/>
    <property type="evidence" value="ECO:0007669"/>
    <property type="project" value="TreeGrafter"/>
</dbReference>
<keyword evidence="6" id="KW-0333">Golgi apparatus</keyword>
<evidence type="ECO:0000256" key="8">
    <source>
        <dbReference type="ARBA" id="ARBA00031339"/>
    </source>
</evidence>
<evidence type="ECO:0000313" key="11">
    <source>
        <dbReference type="EMBL" id="JAI17241.1"/>
    </source>
</evidence>
<organism evidence="11">
    <name type="scientific">Tabanus bromius</name>
    <name type="common">Band-eyed brown horse fly</name>
    <dbReference type="NCBI Taxonomy" id="304241"/>
    <lineage>
        <taxon>Eukaryota</taxon>
        <taxon>Metazoa</taxon>
        <taxon>Ecdysozoa</taxon>
        <taxon>Arthropoda</taxon>
        <taxon>Hexapoda</taxon>
        <taxon>Insecta</taxon>
        <taxon>Pterygota</taxon>
        <taxon>Neoptera</taxon>
        <taxon>Endopterygota</taxon>
        <taxon>Diptera</taxon>
        <taxon>Brachycera</taxon>
        <taxon>Tabanomorpha</taxon>
        <taxon>Tabanoidea</taxon>
        <taxon>Tabanidae</taxon>
        <taxon>Tabanus</taxon>
    </lineage>
</organism>
<accession>A0A0K8TSY1</accession>
<dbReference type="GO" id="GO:0006886">
    <property type="term" value="P:intracellular protein transport"/>
    <property type="evidence" value="ECO:0007669"/>
    <property type="project" value="InterPro"/>
</dbReference>
<evidence type="ECO:0000259" key="10">
    <source>
        <dbReference type="Pfam" id="PF20671"/>
    </source>
</evidence>
<dbReference type="Pfam" id="PF20671">
    <property type="entry name" value="COG3_C"/>
    <property type="match status" value="1"/>
</dbReference>
<evidence type="ECO:0000256" key="3">
    <source>
        <dbReference type="ARBA" id="ARBA00020976"/>
    </source>
</evidence>
<dbReference type="InterPro" id="IPR007265">
    <property type="entry name" value="COG_su3"/>
</dbReference>
<reference evidence="11" key="1">
    <citation type="journal article" date="2015" name="Insect Biochem. Mol. Biol.">
        <title>An insight into the sialome of the horse fly, Tabanus bromius.</title>
        <authorList>
            <person name="Ribeiro J.M."/>
            <person name="Kazimirova M."/>
            <person name="Takac P."/>
            <person name="Andersen J.F."/>
            <person name="Francischetti I.M."/>
        </authorList>
    </citation>
    <scope>NUCLEOTIDE SEQUENCE</scope>
</reference>
<dbReference type="Pfam" id="PF04136">
    <property type="entry name" value="COG3_N"/>
    <property type="match status" value="1"/>
</dbReference>
<dbReference type="GO" id="GO:0000139">
    <property type="term" value="C:Golgi membrane"/>
    <property type="evidence" value="ECO:0007669"/>
    <property type="project" value="UniProtKB-SubCell"/>
</dbReference>
<comment type="subcellular location">
    <subcellularLocation>
        <location evidence="1">Golgi apparatus membrane</location>
        <topology evidence="1">Peripheral membrane protein</topology>
    </subcellularLocation>
</comment>
<evidence type="ECO:0000256" key="5">
    <source>
        <dbReference type="ARBA" id="ARBA00022927"/>
    </source>
</evidence>
<keyword evidence="4" id="KW-0813">Transport</keyword>
<dbReference type="GO" id="GO:0006891">
    <property type="term" value="P:intra-Golgi vesicle-mediated transport"/>
    <property type="evidence" value="ECO:0007669"/>
    <property type="project" value="TreeGrafter"/>
</dbReference>
<dbReference type="AlphaFoldDB" id="A0A0K8TSY1"/>
<dbReference type="GO" id="GO:0007030">
    <property type="term" value="P:Golgi organization"/>
    <property type="evidence" value="ECO:0007669"/>
    <property type="project" value="TreeGrafter"/>
</dbReference>
<keyword evidence="5" id="KW-0653">Protein transport</keyword>
<dbReference type="PANTHER" id="PTHR13302:SF8">
    <property type="entry name" value="CONSERVED OLIGOMERIC GOLGI COMPLEX SUBUNIT 3"/>
    <property type="match status" value="1"/>
</dbReference>
<dbReference type="InterPro" id="IPR048685">
    <property type="entry name" value="COG3_C"/>
</dbReference>
<dbReference type="EMBL" id="GDAI01000362">
    <property type="protein sequence ID" value="JAI17241.1"/>
    <property type="molecule type" value="mRNA"/>
</dbReference>
<dbReference type="PANTHER" id="PTHR13302">
    <property type="entry name" value="CONSERVED OLIGOMERIC GOLGI COMPLEX COMPONENT 3"/>
    <property type="match status" value="1"/>
</dbReference>
<feature type="domain" description="Conserved oligomeric Golgi complex subunit 3 C-terminal" evidence="10">
    <location>
        <begin position="282"/>
        <end position="622"/>
    </location>
</feature>